<dbReference type="InParanoid" id="A0A194QL12"/>
<keyword evidence="3" id="KW-1185">Reference proteome</keyword>
<gene>
    <name evidence="2" type="ORF">RR48_14705</name>
</gene>
<evidence type="ECO:0000313" key="3">
    <source>
        <dbReference type="Proteomes" id="UP000053240"/>
    </source>
</evidence>
<dbReference type="AlphaFoldDB" id="A0A194QL12"/>
<evidence type="ECO:0000313" key="2">
    <source>
        <dbReference type="EMBL" id="KPJ06263.1"/>
    </source>
</evidence>
<protein>
    <submittedName>
        <fullName evidence="2">Uncharacterized protein</fullName>
    </submittedName>
</protein>
<reference evidence="2 3" key="1">
    <citation type="journal article" date="2015" name="Nat. Commun.">
        <title>Outbred genome sequencing and CRISPR/Cas9 gene editing in butterflies.</title>
        <authorList>
            <person name="Li X."/>
            <person name="Fan D."/>
            <person name="Zhang W."/>
            <person name="Liu G."/>
            <person name="Zhang L."/>
            <person name="Zhao L."/>
            <person name="Fang X."/>
            <person name="Chen L."/>
            <person name="Dong Y."/>
            <person name="Chen Y."/>
            <person name="Ding Y."/>
            <person name="Zhao R."/>
            <person name="Feng M."/>
            <person name="Zhu Y."/>
            <person name="Feng Y."/>
            <person name="Jiang X."/>
            <person name="Zhu D."/>
            <person name="Xiang H."/>
            <person name="Feng X."/>
            <person name="Li S."/>
            <person name="Wang J."/>
            <person name="Zhang G."/>
            <person name="Kronforst M.R."/>
            <person name="Wang W."/>
        </authorList>
    </citation>
    <scope>NUCLEOTIDE SEQUENCE [LARGE SCALE GENOMIC DNA]</scope>
    <source>
        <strain evidence="2">Ya'a_city_454_Pm</strain>
        <tissue evidence="2">Whole body</tissue>
    </source>
</reference>
<organism evidence="2 3">
    <name type="scientific">Papilio machaon</name>
    <name type="common">Old World swallowtail butterfly</name>
    <dbReference type="NCBI Taxonomy" id="76193"/>
    <lineage>
        <taxon>Eukaryota</taxon>
        <taxon>Metazoa</taxon>
        <taxon>Ecdysozoa</taxon>
        <taxon>Arthropoda</taxon>
        <taxon>Hexapoda</taxon>
        <taxon>Insecta</taxon>
        <taxon>Pterygota</taxon>
        <taxon>Neoptera</taxon>
        <taxon>Endopterygota</taxon>
        <taxon>Lepidoptera</taxon>
        <taxon>Glossata</taxon>
        <taxon>Ditrysia</taxon>
        <taxon>Papilionoidea</taxon>
        <taxon>Papilionidae</taxon>
        <taxon>Papilioninae</taxon>
        <taxon>Papilio</taxon>
    </lineage>
</organism>
<proteinExistence type="predicted"/>
<accession>A0A194QL12</accession>
<sequence>MLCRWRRPARHTLQPTASPHDPARPGLSPAHAHAHSARALARSRVADIGGDNDRERASLLRFTTRMGMN</sequence>
<name>A0A194QL12_PAPMA</name>
<evidence type="ECO:0000256" key="1">
    <source>
        <dbReference type="SAM" id="MobiDB-lite"/>
    </source>
</evidence>
<dbReference type="EMBL" id="KQ461198">
    <property type="protein sequence ID" value="KPJ06263.1"/>
    <property type="molecule type" value="Genomic_DNA"/>
</dbReference>
<feature type="compositionally biased region" description="Basic residues" evidence="1">
    <location>
        <begin position="1"/>
        <end position="10"/>
    </location>
</feature>
<feature type="region of interest" description="Disordered" evidence="1">
    <location>
        <begin position="1"/>
        <end position="54"/>
    </location>
</feature>
<dbReference type="Proteomes" id="UP000053240">
    <property type="component" value="Unassembled WGS sequence"/>
</dbReference>